<comment type="caution">
    <text evidence="11">The sequence shown here is derived from an EMBL/GenBank/DDBJ whole genome shotgun (WGS) entry which is preliminary data.</text>
</comment>
<dbReference type="EMBL" id="NHOQ01000959">
    <property type="protein sequence ID" value="PWA28069.1"/>
    <property type="molecule type" value="Genomic_DNA"/>
</dbReference>
<dbReference type="Gene3D" id="1.10.10.10">
    <property type="entry name" value="Winged helix-like DNA-binding domain superfamily/Winged helix DNA-binding domain"/>
    <property type="match status" value="1"/>
</dbReference>
<sequence>MGFHSLYKNKELKIKGRRVPESSKFSLGDTCEELHNKTFTGIREPQAKVWCHWLVSGTVRPVLEICGTLVFCVCVGVCVCKAQRTDHSVSWLTTNFTTELRISEDGSRTTRKKQKSLISFTDCHGRDHREAFLHQGGGIDGISIRTSQLFLCGHNAAGSLLIANLRLIWDCSGHSDDRFPSARGLNSIRHNLSLHSRFVRVQNEGTGKSSWWMLNPEGGKSGKSPRRRAASMDNNSKFSKSRGRAAKKKLSLQGGPDGSADSPGSYSKWPGSPNSHSNDDYDAWNGFRPRTSSNASTVSGRLSPFVPEDDLGESDVHMGYPGAPGSKMTATLPSLTEMTGSLGHSSENVMENLLDNLNLLSPNNSQVGGGATTPGSSQSSPSPMMQPSPGYPAYSSPSMGSQSQQEFHKCVYGQAGMNTLPSMPLQTLSENKSGFVPGMGQYSCPAGLLKELLTSDTDQHSEMMPSVDTVVSQSSGSCMLPPYSSSQHAAKLMAGGNAHPHGLSHPHNVHSQGQATSPAMNGRLLMSLSYNGGGARLPVTKSPMQMPYGLPGHLGGGGMPGSFCPLNTNGYGRAGMSVPSHMEKLPSDLDDMSIEKFEIDMERVLHETLMDGDSLDFNFEPVVTQQGFPHGVKTTTHSWVSGKSPSQHDFPTTGLHLDFVTVVPTIAVLPFASSRAQPGLRSMDPQSLAQLGGSRGTSKSCRTAALEAWSLRPLFYGDQTSVFHVLSRASRYSMSQPMISEEYPVCWGKSWDSVQKVLPDSLNGCAQKEVELRHHKSVRSDASIRQKMYLKGSCECISMGRGVPPGPPRVRASMKPRTTAHLRAVPNSSRVYLNKQEEAIFNSRTS</sequence>
<evidence type="ECO:0000256" key="7">
    <source>
        <dbReference type="ARBA" id="ARBA00023242"/>
    </source>
</evidence>
<feature type="region of interest" description="Disordered" evidence="9">
    <location>
        <begin position="359"/>
        <end position="406"/>
    </location>
</feature>
<evidence type="ECO:0000256" key="4">
    <source>
        <dbReference type="ARBA" id="ARBA00023015"/>
    </source>
</evidence>
<evidence type="ECO:0000256" key="2">
    <source>
        <dbReference type="ARBA" id="ARBA00004496"/>
    </source>
</evidence>
<dbReference type="PANTHER" id="PTHR45767">
    <property type="entry name" value="FORKHEAD BOX PROTEIN O"/>
    <property type="match status" value="1"/>
</dbReference>
<reference evidence="11 12" key="1">
    <citation type="journal article" date="2018" name="G3 (Bethesda)">
        <title>A High-Quality Reference Genome for the Invasive Mosquitofish Gambusia affinis Using a Chicago Library.</title>
        <authorList>
            <person name="Hoffberg S.L."/>
            <person name="Troendle N.J."/>
            <person name="Glenn T.C."/>
            <person name="Mahmud O."/>
            <person name="Louha S."/>
            <person name="Chalopin D."/>
            <person name="Bennetzen J.L."/>
            <person name="Mauricio R."/>
        </authorList>
    </citation>
    <scope>NUCLEOTIDE SEQUENCE [LARGE SCALE GENOMIC DNA]</scope>
    <source>
        <strain evidence="11">NE01/NJP1002.9</strain>
        <tissue evidence="11">Muscle</tissue>
    </source>
</reference>
<dbReference type="Pfam" id="PF00250">
    <property type="entry name" value="Forkhead"/>
    <property type="match status" value="1"/>
</dbReference>
<proteinExistence type="predicted"/>
<evidence type="ECO:0000256" key="8">
    <source>
        <dbReference type="PROSITE-ProRule" id="PRU00089"/>
    </source>
</evidence>
<dbReference type="InterPro" id="IPR001766">
    <property type="entry name" value="Fork_head_dom"/>
</dbReference>
<keyword evidence="3" id="KW-0963">Cytoplasm</keyword>
<dbReference type="AlphaFoldDB" id="A0A315VXK1"/>
<feature type="domain" description="Fork-head" evidence="10">
    <location>
        <begin position="186"/>
        <end position="229"/>
    </location>
</feature>
<feature type="compositionally biased region" description="Basic residues" evidence="9">
    <location>
        <begin position="239"/>
        <end position="250"/>
    </location>
</feature>
<organism evidence="11 12">
    <name type="scientific">Gambusia affinis</name>
    <name type="common">Western mosquitofish</name>
    <name type="synonym">Heterandria affinis</name>
    <dbReference type="NCBI Taxonomy" id="33528"/>
    <lineage>
        <taxon>Eukaryota</taxon>
        <taxon>Metazoa</taxon>
        <taxon>Chordata</taxon>
        <taxon>Craniata</taxon>
        <taxon>Vertebrata</taxon>
        <taxon>Euteleostomi</taxon>
        <taxon>Actinopterygii</taxon>
        <taxon>Neopterygii</taxon>
        <taxon>Teleostei</taxon>
        <taxon>Neoteleostei</taxon>
        <taxon>Acanthomorphata</taxon>
        <taxon>Ovalentaria</taxon>
        <taxon>Atherinomorphae</taxon>
        <taxon>Cyprinodontiformes</taxon>
        <taxon>Poeciliidae</taxon>
        <taxon>Poeciliinae</taxon>
        <taxon>Gambusia</taxon>
    </lineage>
</organism>
<evidence type="ECO:0000256" key="3">
    <source>
        <dbReference type="ARBA" id="ARBA00022490"/>
    </source>
</evidence>
<feature type="compositionally biased region" description="Low complexity" evidence="9">
    <location>
        <begin position="391"/>
        <end position="401"/>
    </location>
</feature>
<feature type="compositionally biased region" description="Low complexity" evidence="9">
    <location>
        <begin position="373"/>
        <end position="383"/>
    </location>
</feature>
<evidence type="ECO:0000313" key="11">
    <source>
        <dbReference type="EMBL" id="PWA28069.1"/>
    </source>
</evidence>
<dbReference type="Pfam" id="PF16676">
    <property type="entry name" value="FOXO-TAD"/>
    <property type="match status" value="1"/>
</dbReference>
<dbReference type="GO" id="GO:0000978">
    <property type="term" value="F:RNA polymerase II cis-regulatory region sequence-specific DNA binding"/>
    <property type="evidence" value="ECO:0007669"/>
    <property type="project" value="TreeGrafter"/>
</dbReference>
<dbReference type="InterPro" id="IPR036388">
    <property type="entry name" value="WH-like_DNA-bd_sf"/>
</dbReference>
<evidence type="ECO:0000256" key="6">
    <source>
        <dbReference type="ARBA" id="ARBA00023163"/>
    </source>
</evidence>
<keyword evidence="5 8" id="KW-0238">DNA-binding</keyword>
<keyword evidence="7 8" id="KW-0539">Nucleus</keyword>
<keyword evidence="6" id="KW-0804">Transcription</keyword>
<dbReference type="Proteomes" id="UP000250572">
    <property type="component" value="Unassembled WGS sequence"/>
</dbReference>
<feature type="compositionally biased region" description="Low complexity" evidence="9">
    <location>
        <begin position="258"/>
        <end position="267"/>
    </location>
</feature>
<dbReference type="InterPro" id="IPR036390">
    <property type="entry name" value="WH_DNA-bd_sf"/>
</dbReference>
<gene>
    <name evidence="11" type="ORF">CCH79_00012113</name>
</gene>
<keyword evidence="12" id="KW-1185">Reference proteome</keyword>
<dbReference type="InterPro" id="IPR032068">
    <property type="entry name" value="FOXO_KIX-bd"/>
</dbReference>
<evidence type="ECO:0000256" key="9">
    <source>
        <dbReference type="SAM" id="MobiDB-lite"/>
    </source>
</evidence>
<feature type="DNA-binding region" description="Fork-head" evidence="8">
    <location>
        <begin position="186"/>
        <end position="229"/>
    </location>
</feature>
<evidence type="ECO:0000256" key="5">
    <source>
        <dbReference type="ARBA" id="ARBA00023125"/>
    </source>
</evidence>
<dbReference type="SMART" id="SM00339">
    <property type="entry name" value="FH"/>
    <property type="match status" value="1"/>
</dbReference>
<feature type="compositionally biased region" description="Polar residues" evidence="9">
    <location>
        <begin position="290"/>
        <end position="300"/>
    </location>
</feature>
<name>A0A315VXK1_GAMAF</name>
<comment type="subcellular location">
    <subcellularLocation>
        <location evidence="2">Cytoplasm</location>
    </subcellularLocation>
    <subcellularLocation>
        <location evidence="1 8">Nucleus</location>
    </subcellularLocation>
</comment>
<dbReference type="GO" id="GO:0000981">
    <property type="term" value="F:DNA-binding transcription factor activity, RNA polymerase II-specific"/>
    <property type="evidence" value="ECO:0007669"/>
    <property type="project" value="TreeGrafter"/>
</dbReference>
<evidence type="ECO:0000313" key="12">
    <source>
        <dbReference type="Proteomes" id="UP000250572"/>
    </source>
</evidence>
<keyword evidence="4" id="KW-0805">Transcription regulation</keyword>
<dbReference type="PANTHER" id="PTHR45767:SF1">
    <property type="entry name" value="FORKHEAD BOX PROTEIN O1"/>
    <property type="match status" value="1"/>
</dbReference>
<dbReference type="Pfam" id="PF16675">
    <property type="entry name" value="FOXO_KIX_bdg"/>
    <property type="match status" value="1"/>
</dbReference>
<dbReference type="GO" id="GO:0005634">
    <property type="term" value="C:nucleus"/>
    <property type="evidence" value="ECO:0007669"/>
    <property type="project" value="UniProtKB-SubCell"/>
</dbReference>
<dbReference type="InterPro" id="IPR032067">
    <property type="entry name" value="FOXO-TAD"/>
</dbReference>
<feature type="region of interest" description="Disordered" evidence="9">
    <location>
        <begin position="209"/>
        <end position="315"/>
    </location>
</feature>
<evidence type="ECO:0000259" key="10">
    <source>
        <dbReference type="PROSITE" id="PS50039"/>
    </source>
</evidence>
<dbReference type="PROSITE" id="PS50039">
    <property type="entry name" value="FORK_HEAD_3"/>
    <property type="match status" value="1"/>
</dbReference>
<dbReference type="GO" id="GO:0005737">
    <property type="term" value="C:cytoplasm"/>
    <property type="evidence" value="ECO:0007669"/>
    <property type="project" value="UniProtKB-SubCell"/>
</dbReference>
<accession>A0A315VXK1</accession>
<dbReference type="SUPFAM" id="SSF46785">
    <property type="entry name" value="Winged helix' DNA-binding domain"/>
    <property type="match status" value="1"/>
</dbReference>
<evidence type="ECO:0000256" key="1">
    <source>
        <dbReference type="ARBA" id="ARBA00004123"/>
    </source>
</evidence>
<dbReference type="STRING" id="33528.ENSGAFP00000030189"/>
<protein>
    <recommendedName>
        <fullName evidence="10">Fork-head domain-containing protein</fullName>
    </recommendedName>
</protein>